<name>A0A5J9SIK7_9POAL</name>
<feature type="compositionally biased region" description="Low complexity" evidence="1">
    <location>
        <begin position="7"/>
        <end position="24"/>
    </location>
</feature>
<reference evidence="2 3" key="1">
    <citation type="journal article" date="2019" name="Sci. Rep.">
        <title>A high-quality genome of Eragrostis curvula grass provides insights into Poaceae evolution and supports new strategies to enhance forage quality.</title>
        <authorList>
            <person name="Carballo J."/>
            <person name="Santos B.A.C.M."/>
            <person name="Zappacosta D."/>
            <person name="Garbus I."/>
            <person name="Selva J.P."/>
            <person name="Gallo C.A."/>
            <person name="Diaz A."/>
            <person name="Albertini E."/>
            <person name="Caccamo M."/>
            <person name="Echenique V."/>
        </authorList>
    </citation>
    <scope>NUCLEOTIDE SEQUENCE [LARGE SCALE GENOMIC DNA]</scope>
    <source>
        <strain evidence="3">cv. Victoria</strain>
        <tissue evidence="2">Leaf</tissue>
    </source>
</reference>
<keyword evidence="3" id="KW-1185">Reference proteome</keyword>
<proteinExistence type="predicted"/>
<gene>
    <name evidence="2" type="ORF">EJB05_55916</name>
</gene>
<evidence type="ECO:0000313" key="2">
    <source>
        <dbReference type="EMBL" id="TVT98758.1"/>
    </source>
</evidence>
<organism evidence="2 3">
    <name type="scientific">Eragrostis curvula</name>
    <name type="common">weeping love grass</name>
    <dbReference type="NCBI Taxonomy" id="38414"/>
    <lineage>
        <taxon>Eukaryota</taxon>
        <taxon>Viridiplantae</taxon>
        <taxon>Streptophyta</taxon>
        <taxon>Embryophyta</taxon>
        <taxon>Tracheophyta</taxon>
        <taxon>Spermatophyta</taxon>
        <taxon>Magnoliopsida</taxon>
        <taxon>Liliopsida</taxon>
        <taxon>Poales</taxon>
        <taxon>Poaceae</taxon>
        <taxon>PACMAD clade</taxon>
        <taxon>Chloridoideae</taxon>
        <taxon>Eragrostideae</taxon>
        <taxon>Eragrostidinae</taxon>
        <taxon>Eragrostis</taxon>
    </lineage>
</organism>
<sequence length="347" mass="37101">LRHHSPRSLASLSSPRPLAPLSAPTGSRLSDLDVSRQVLVGPRLRVWLLSSQADMVDRNRQLMKMRAAAFVVSVACWVLGWFRRRPGVIGGANMGGQGLDDGIASQAGQGNVAGGQGATGGAARAAMRWTPVMSGFVLRRFVELVGTGVKTDKGFKEVHVNSVARNLTEFTGQEDHPKDAEFLNVPIENYVQMQIIFEAGQATGRFAMANVPGGSSAGGSAVGASASGTQGTKSSDDPVNLGKRRRSLTDEEVGIMTGLTGAVVQVAEAFRAPVRVQNSDVHPYLYQACMGTVGFSEADLMTALTYLLDNKRQGEGFVLMSEAHRVLWLRQFLAKLTTRDGVETDSE</sequence>
<feature type="region of interest" description="Disordered" evidence="1">
    <location>
        <begin position="1"/>
        <end position="28"/>
    </location>
</feature>
<evidence type="ECO:0000256" key="1">
    <source>
        <dbReference type="SAM" id="MobiDB-lite"/>
    </source>
</evidence>
<feature type="non-terminal residue" evidence="2">
    <location>
        <position position="1"/>
    </location>
</feature>
<feature type="region of interest" description="Disordered" evidence="1">
    <location>
        <begin position="217"/>
        <end position="246"/>
    </location>
</feature>
<dbReference type="EMBL" id="RWGY01000813">
    <property type="protein sequence ID" value="TVT98758.1"/>
    <property type="molecule type" value="Genomic_DNA"/>
</dbReference>
<comment type="caution">
    <text evidence="2">The sequence shown here is derived from an EMBL/GenBank/DDBJ whole genome shotgun (WGS) entry which is preliminary data.</text>
</comment>
<dbReference type="PANTHER" id="PTHR47127">
    <property type="entry name" value="10A19I.15"/>
    <property type="match status" value="1"/>
</dbReference>
<evidence type="ECO:0000313" key="3">
    <source>
        <dbReference type="Proteomes" id="UP000324897"/>
    </source>
</evidence>
<dbReference type="OrthoDB" id="686209at2759"/>
<dbReference type="Proteomes" id="UP000324897">
    <property type="component" value="Unassembled WGS sequence"/>
</dbReference>
<dbReference type="AlphaFoldDB" id="A0A5J9SIK7"/>
<protein>
    <submittedName>
        <fullName evidence="2">Uncharacterized protein</fullName>
    </submittedName>
</protein>
<accession>A0A5J9SIK7</accession>